<dbReference type="RefSeq" id="WP_183215026.1">
    <property type="nucleotide sequence ID" value="NZ_CAJFZW010000026.1"/>
</dbReference>
<gene>
    <name evidence="2" type="ORF">GGQ93_000522</name>
</gene>
<evidence type="ECO:0000256" key="1">
    <source>
        <dbReference type="SAM" id="Phobius"/>
    </source>
</evidence>
<evidence type="ECO:0000313" key="2">
    <source>
        <dbReference type="EMBL" id="MBB5738831.1"/>
    </source>
</evidence>
<keyword evidence="3" id="KW-1185">Reference proteome</keyword>
<keyword evidence="1" id="KW-0812">Transmembrane</keyword>
<reference evidence="2 3" key="1">
    <citation type="submission" date="2020-08" db="EMBL/GenBank/DDBJ databases">
        <title>Genomic Encyclopedia of Type Strains, Phase IV (KMG-IV): sequencing the most valuable type-strain genomes for metagenomic binning, comparative biology and taxonomic classification.</title>
        <authorList>
            <person name="Goeker M."/>
        </authorList>
    </citation>
    <scope>NUCLEOTIDE SEQUENCE [LARGE SCALE GENOMIC DNA]</scope>
    <source>
        <strain evidence="2 3">DSM 4731</strain>
    </source>
</reference>
<dbReference type="Proteomes" id="UP000527324">
    <property type="component" value="Unassembled WGS sequence"/>
</dbReference>
<feature type="transmembrane region" description="Helical" evidence="1">
    <location>
        <begin position="97"/>
        <end position="118"/>
    </location>
</feature>
<dbReference type="EMBL" id="JACHOQ010000001">
    <property type="protein sequence ID" value="MBB5738831.1"/>
    <property type="molecule type" value="Genomic_DNA"/>
</dbReference>
<organism evidence="2 3">
    <name type="scientific">Brevundimonas aurantiaca</name>
    <dbReference type="NCBI Taxonomy" id="74316"/>
    <lineage>
        <taxon>Bacteria</taxon>
        <taxon>Pseudomonadati</taxon>
        <taxon>Pseudomonadota</taxon>
        <taxon>Alphaproteobacteria</taxon>
        <taxon>Caulobacterales</taxon>
        <taxon>Caulobacteraceae</taxon>
        <taxon>Brevundimonas</taxon>
    </lineage>
</organism>
<name>A0A7W9C4M5_9CAUL</name>
<feature type="transmembrane region" description="Helical" evidence="1">
    <location>
        <begin position="166"/>
        <end position="186"/>
    </location>
</feature>
<feature type="transmembrane region" description="Helical" evidence="1">
    <location>
        <begin position="12"/>
        <end position="33"/>
    </location>
</feature>
<proteinExistence type="predicted"/>
<feature type="transmembrane region" description="Helical" evidence="1">
    <location>
        <begin position="139"/>
        <end position="160"/>
    </location>
</feature>
<sequence length="194" mass="20514">MIVAAQLKGSALLSMAAFGFGLAVLGLTVVLAVDLGGRLEVDREAVKGGLDKDQAQSAEALGMVFLAALGLLYTTFGVDAAWRIASGGGDIEDWKRALASLAMPLTVMSVMLGGKVWQRRAGALPKAADELMIHFRRSATAWSFRVSLASVAVLYVAGLFQPPLTVAGMPAVFEVAAMTAALRYWWLDRQASRG</sequence>
<accession>A0A7W9C4M5</accession>
<dbReference type="AlphaFoldDB" id="A0A7W9C4M5"/>
<keyword evidence="1" id="KW-0472">Membrane</keyword>
<evidence type="ECO:0000313" key="3">
    <source>
        <dbReference type="Proteomes" id="UP000527324"/>
    </source>
</evidence>
<keyword evidence="1" id="KW-1133">Transmembrane helix</keyword>
<comment type="caution">
    <text evidence="2">The sequence shown here is derived from an EMBL/GenBank/DDBJ whole genome shotgun (WGS) entry which is preliminary data.</text>
</comment>
<protein>
    <submittedName>
        <fullName evidence="2">Uncharacterized protein</fullName>
    </submittedName>
</protein>
<feature type="transmembrane region" description="Helical" evidence="1">
    <location>
        <begin position="60"/>
        <end position="85"/>
    </location>
</feature>